<feature type="transmembrane region" description="Helical" evidence="8">
    <location>
        <begin position="286"/>
        <end position="306"/>
    </location>
</feature>
<keyword evidence="6 8" id="KW-1133">Transmembrane helix</keyword>
<feature type="transmembrane region" description="Helical" evidence="8">
    <location>
        <begin position="491"/>
        <end position="510"/>
    </location>
</feature>
<keyword evidence="9" id="KW-0732">Signal</keyword>
<dbReference type="InterPro" id="IPR001463">
    <property type="entry name" value="Na/Ala_symport"/>
</dbReference>
<proteinExistence type="inferred from homology"/>
<reference evidence="10 11" key="1">
    <citation type="submission" date="2023-03" db="EMBL/GenBank/DDBJ databases">
        <title>Muricauda XX sp. nov. and Muricauda XXX sp. nov., two novel species isolated from Okinawa Trough.</title>
        <authorList>
            <person name="Cao W."/>
            <person name="Deng X."/>
        </authorList>
    </citation>
    <scope>NUCLEOTIDE SEQUENCE [LARGE SCALE GENOMIC DNA]</scope>
    <source>
        <strain evidence="10 11">81s02</strain>
    </source>
</reference>
<feature type="transmembrane region" description="Helical" evidence="8">
    <location>
        <begin position="369"/>
        <end position="392"/>
    </location>
</feature>
<evidence type="ECO:0000256" key="7">
    <source>
        <dbReference type="ARBA" id="ARBA00023136"/>
    </source>
</evidence>
<dbReference type="RefSeq" id="WP_275650193.1">
    <property type="nucleotide sequence ID" value="NZ_JARFVA010000004.1"/>
</dbReference>
<dbReference type="PANTHER" id="PTHR30330">
    <property type="entry name" value="AGSS FAMILY TRANSPORTER, SODIUM-ALANINE"/>
    <property type="match status" value="1"/>
</dbReference>
<evidence type="ECO:0000313" key="11">
    <source>
        <dbReference type="Proteomes" id="UP001217083"/>
    </source>
</evidence>
<evidence type="ECO:0000256" key="6">
    <source>
        <dbReference type="ARBA" id="ARBA00022989"/>
    </source>
</evidence>
<dbReference type="PANTHER" id="PTHR30330:SF3">
    <property type="entry name" value="TRANSCRIPTIONAL REGULATOR, LRP FAMILY"/>
    <property type="match status" value="1"/>
</dbReference>
<comment type="subcellular location">
    <subcellularLocation>
        <location evidence="1 8">Cell membrane</location>
        <topology evidence="1 8">Multi-pass membrane protein</topology>
    </subcellularLocation>
</comment>
<comment type="similarity">
    <text evidence="2 8">Belongs to the alanine or glycine:cation symporter (AGCS) (TC 2.A.25) family.</text>
</comment>
<evidence type="ECO:0000256" key="4">
    <source>
        <dbReference type="ARBA" id="ARBA00022475"/>
    </source>
</evidence>
<feature type="transmembrane region" description="Helical" evidence="8">
    <location>
        <begin position="467"/>
        <end position="485"/>
    </location>
</feature>
<feature type="transmembrane region" description="Helical" evidence="8">
    <location>
        <begin position="216"/>
        <end position="236"/>
    </location>
</feature>
<evidence type="ECO:0000256" key="3">
    <source>
        <dbReference type="ARBA" id="ARBA00022448"/>
    </source>
</evidence>
<feature type="transmembrane region" description="Helical" evidence="8">
    <location>
        <begin position="131"/>
        <end position="153"/>
    </location>
</feature>
<dbReference type="PRINTS" id="PR00175">
    <property type="entry name" value="NAALASMPORT"/>
</dbReference>
<dbReference type="Pfam" id="PF01235">
    <property type="entry name" value="Na_Ala_symp"/>
    <property type="match status" value="1"/>
</dbReference>
<dbReference type="EMBL" id="JARFVA010000004">
    <property type="protein sequence ID" value="MDF0708223.1"/>
    <property type="molecule type" value="Genomic_DNA"/>
</dbReference>
<sequence length="539" mass="58209">MKYRLLSILSLMLPALSFAQEQSTSEKIDAVFSKYTGWFVDAIFYEIPFSEEFQIPWVLIVLVGGALYFTIYFKLINFTGFWTAIKVVRGKYEDIEKHGVDHLYGDQAEEHDLQDTIRDESAHGEVSHFQALTAALSATVGLGNIAGVAVALSIGGPGATFWMMLAGILGMASKFAECTLGVKYRDVGEDGTVYGGPMYYLTKGLKEKNAKGLGKVLAVLFAIFVIGGSFGGGNMFQANQAAAQFVQLFSLENDNAGMYFGMVMAVLVAIVIIGGIKRIASVTEKIVPFMAGIYVLAALIILGANFSSIDDAFGLIFEGAFSGLGIAGGLIGVMIQGIRRGAFSNEAGVGSAAIAHSAVRTKYPASEGIVALLEPFVDTVVICTMTALVIIITNYEAGFLQYGTEITEGVEITATAFDTVIPHFSIVLTIAVILFAFSTMISWSYYGMQGWMYLFGKSKRSDLAYKILFLFFVVVGASISLGSVIDFSDAMIFAMVVPNIIGVILLTPVVRKELRKYMNAINKKEDALEDGAEDLVDKM</sequence>
<evidence type="ECO:0000256" key="1">
    <source>
        <dbReference type="ARBA" id="ARBA00004651"/>
    </source>
</evidence>
<keyword evidence="8" id="KW-0769">Symport</keyword>
<accession>A0ABT5XQS2</accession>
<feature type="transmembrane region" description="Helical" evidence="8">
    <location>
        <begin position="424"/>
        <end position="446"/>
    </location>
</feature>
<dbReference type="NCBIfam" id="TIGR00835">
    <property type="entry name" value="agcS"/>
    <property type="match status" value="1"/>
</dbReference>
<feature type="chain" id="PRO_5047334305" evidence="9">
    <location>
        <begin position="20"/>
        <end position="539"/>
    </location>
</feature>
<evidence type="ECO:0000313" key="10">
    <source>
        <dbReference type="EMBL" id="MDF0708223.1"/>
    </source>
</evidence>
<feature type="transmembrane region" description="Helical" evidence="8">
    <location>
        <begin position="256"/>
        <end position="274"/>
    </location>
</feature>
<keyword evidence="4 8" id="KW-1003">Cell membrane</keyword>
<feature type="transmembrane region" description="Helical" evidence="8">
    <location>
        <begin position="159"/>
        <end position="176"/>
    </location>
</feature>
<gene>
    <name evidence="10" type="ORF">PY091_13420</name>
</gene>
<comment type="caution">
    <text evidence="10">The sequence shown here is derived from an EMBL/GenBank/DDBJ whole genome shotgun (WGS) entry which is preliminary data.</text>
</comment>
<dbReference type="Gene3D" id="1.20.1740.10">
    <property type="entry name" value="Amino acid/polyamine transporter I"/>
    <property type="match status" value="1"/>
</dbReference>
<keyword evidence="3 8" id="KW-0813">Transport</keyword>
<feature type="signal peptide" evidence="9">
    <location>
        <begin position="1"/>
        <end position="19"/>
    </location>
</feature>
<feature type="transmembrane region" description="Helical" evidence="8">
    <location>
        <begin position="312"/>
        <end position="335"/>
    </location>
</feature>
<feature type="transmembrane region" description="Helical" evidence="8">
    <location>
        <begin position="55"/>
        <end position="76"/>
    </location>
</feature>
<organism evidence="10 11">
    <name type="scientific">Flagellimonas okinawensis</name>
    <dbReference type="NCBI Taxonomy" id="3031324"/>
    <lineage>
        <taxon>Bacteria</taxon>
        <taxon>Pseudomonadati</taxon>
        <taxon>Bacteroidota</taxon>
        <taxon>Flavobacteriia</taxon>
        <taxon>Flavobacteriales</taxon>
        <taxon>Flavobacteriaceae</taxon>
        <taxon>Flagellimonas</taxon>
    </lineage>
</organism>
<evidence type="ECO:0000256" key="9">
    <source>
        <dbReference type="SAM" id="SignalP"/>
    </source>
</evidence>
<dbReference type="Proteomes" id="UP001217083">
    <property type="component" value="Unassembled WGS sequence"/>
</dbReference>
<evidence type="ECO:0000256" key="5">
    <source>
        <dbReference type="ARBA" id="ARBA00022692"/>
    </source>
</evidence>
<name>A0ABT5XQS2_9FLAO</name>
<keyword evidence="11" id="KW-1185">Reference proteome</keyword>
<protein>
    <submittedName>
        <fullName evidence="10">Alanine/glycine:cation symporter family protein</fullName>
    </submittedName>
</protein>
<keyword evidence="5 8" id="KW-0812">Transmembrane</keyword>
<keyword evidence="7 8" id="KW-0472">Membrane</keyword>
<evidence type="ECO:0000256" key="8">
    <source>
        <dbReference type="RuleBase" id="RU363064"/>
    </source>
</evidence>
<evidence type="ECO:0000256" key="2">
    <source>
        <dbReference type="ARBA" id="ARBA00009261"/>
    </source>
</evidence>